<keyword evidence="2" id="KW-1133">Transmembrane helix</keyword>
<comment type="caution">
    <text evidence="3">The sequence shown here is derived from an EMBL/GenBank/DDBJ whole genome shotgun (WGS) entry which is preliminary data.</text>
</comment>
<gene>
    <name evidence="3" type="ORF">EUX98_g4624</name>
</gene>
<sequence length="324" mass="35559">MAVPPSSSGQTIGLAQRRGEPILPYPEEWVPPTVTPALSRFKGSWEQFVDSLLREWKTLNLVSALLCTAILTMFQVPDAAGDPLTRWAAIFSLIFALMSLIYGCIYIVQFGTMRSMYKASRWAEEARRTRTLLWWNVWVLLATPAIWLAWSMIAFIVAIISFVWRTGATTDPPDGIRPPLTHNQALAVRVVVTCILFIGVVHLVMIIQTFQSYSGMTHRRRKYSGHEAGNGDTANLAERGAGGQVDPKKQQEERGREKGSPKMDAVPGLGLTGLSNSLNTFGSASAVLIEDSDPEKKAGGSIKREEGSREGGFGGSRPKISPKL</sequence>
<dbReference type="Proteomes" id="UP000308730">
    <property type="component" value="Unassembled WGS sequence"/>
</dbReference>
<keyword evidence="2" id="KW-0472">Membrane</keyword>
<dbReference type="EMBL" id="SGPM01000118">
    <property type="protein sequence ID" value="THH29571.1"/>
    <property type="molecule type" value="Genomic_DNA"/>
</dbReference>
<feature type="transmembrane region" description="Helical" evidence="2">
    <location>
        <begin position="184"/>
        <end position="210"/>
    </location>
</feature>
<feature type="transmembrane region" description="Helical" evidence="2">
    <location>
        <begin position="132"/>
        <end position="164"/>
    </location>
</feature>
<dbReference type="OrthoDB" id="3062801at2759"/>
<accession>A0A4S4MWB1</accession>
<reference evidence="3 4" key="1">
    <citation type="submission" date="2019-02" db="EMBL/GenBank/DDBJ databases">
        <title>Genome sequencing of the rare red list fungi Antrodiella citrinella (Flaviporus citrinellus).</title>
        <authorList>
            <person name="Buettner E."/>
            <person name="Kellner H."/>
        </authorList>
    </citation>
    <scope>NUCLEOTIDE SEQUENCE [LARGE SCALE GENOMIC DNA]</scope>
    <source>
        <strain evidence="3 4">DSM 108506</strain>
    </source>
</reference>
<evidence type="ECO:0000313" key="4">
    <source>
        <dbReference type="Proteomes" id="UP000308730"/>
    </source>
</evidence>
<evidence type="ECO:0000256" key="1">
    <source>
        <dbReference type="SAM" id="MobiDB-lite"/>
    </source>
</evidence>
<evidence type="ECO:0000313" key="3">
    <source>
        <dbReference type="EMBL" id="THH29571.1"/>
    </source>
</evidence>
<feature type="transmembrane region" description="Helical" evidence="2">
    <location>
        <begin position="58"/>
        <end position="76"/>
    </location>
</feature>
<keyword evidence="4" id="KW-1185">Reference proteome</keyword>
<keyword evidence="2" id="KW-0812">Transmembrane</keyword>
<feature type="transmembrane region" description="Helical" evidence="2">
    <location>
        <begin position="88"/>
        <end position="111"/>
    </location>
</feature>
<dbReference type="AlphaFoldDB" id="A0A4S4MWB1"/>
<name>A0A4S4MWB1_9APHY</name>
<protein>
    <submittedName>
        <fullName evidence="3">Uncharacterized protein</fullName>
    </submittedName>
</protein>
<feature type="compositionally biased region" description="Basic and acidic residues" evidence="1">
    <location>
        <begin position="246"/>
        <end position="261"/>
    </location>
</feature>
<evidence type="ECO:0000256" key="2">
    <source>
        <dbReference type="SAM" id="Phobius"/>
    </source>
</evidence>
<organism evidence="3 4">
    <name type="scientific">Antrodiella citrinella</name>
    <dbReference type="NCBI Taxonomy" id="2447956"/>
    <lineage>
        <taxon>Eukaryota</taxon>
        <taxon>Fungi</taxon>
        <taxon>Dikarya</taxon>
        <taxon>Basidiomycota</taxon>
        <taxon>Agaricomycotina</taxon>
        <taxon>Agaricomycetes</taxon>
        <taxon>Polyporales</taxon>
        <taxon>Steccherinaceae</taxon>
        <taxon>Antrodiella</taxon>
    </lineage>
</organism>
<feature type="region of interest" description="Disordered" evidence="1">
    <location>
        <begin position="221"/>
        <end position="269"/>
    </location>
</feature>
<feature type="compositionally biased region" description="Basic and acidic residues" evidence="1">
    <location>
        <begin position="294"/>
        <end position="309"/>
    </location>
</feature>
<proteinExistence type="predicted"/>
<feature type="region of interest" description="Disordered" evidence="1">
    <location>
        <begin position="289"/>
        <end position="324"/>
    </location>
</feature>